<protein>
    <recommendedName>
        <fullName evidence="1">AP-5 complex subunit beta-1</fullName>
    </recommendedName>
    <alternativeName>
        <fullName evidence="4">Adaptor-related protein complex 5 beta subunit</fullName>
    </alternativeName>
</protein>
<dbReference type="PANTHER" id="PTHR34033:SF1">
    <property type="entry name" value="AP-5 COMPLEX SUBUNIT BETA-1"/>
    <property type="match status" value="1"/>
</dbReference>
<dbReference type="InterPro" id="IPR048981">
    <property type="entry name" value="AP5B1_C"/>
</dbReference>
<dbReference type="Pfam" id="PF21590">
    <property type="entry name" value="AP5B1_C"/>
    <property type="match status" value="1"/>
</dbReference>
<dbReference type="Pfam" id="PF21587">
    <property type="entry name" value="AP5B1_N"/>
    <property type="match status" value="1"/>
</dbReference>
<evidence type="ECO:0000256" key="4">
    <source>
        <dbReference type="ARBA" id="ARBA00032431"/>
    </source>
</evidence>
<feature type="domain" description="AP-5 complex subunit beta-1 beta-barrel" evidence="7">
    <location>
        <begin position="729"/>
        <end position="799"/>
    </location>
</feature>
<keyword evidence="3" id="KW-0653">Protein transport</keyword>
<name>A0A6P3VQ36_CLUHA</name>
<feature type="domain" description="AP5B1 C-terminal" evidence="8">
    <location>
        <begin position="824"/>
        <end position="921"/>
    </location>
</feature>
<dbReference type="InterPro" id="IPR048978">
    <property type="entry name" value="AP5B1_N"/>
</dbReference>
<reference evidence="10" key="1">
    <citation type="submission" date="2025-08" db="UniProtKB">
        <authorList>
            <consortium name="RefSeq"/>
        </authorList>
    </citation>
    <scope>IDENTIFICATION</scope>
</reference>
<dbReference type="SUPFAM" id="SSF48371">
    <property type="entry name" value="ARM repeat"/>
    <property type="match status" value="1"/>
</dbReference>
<dbReference type="InterPro" id="IPR048979">
    <property type="entry name" value="AP5B1_middle"/>
</dbReference>
<feature type="domain" description="AP-5 complex subunit beta-1 N-terminal" evidence="5">
    <location>
        <begin position="31"/>
        <end position="101"/>
    </location>
</feature>
<dbReference type="CTD" id="91056"/>
<dbReference type="Proteomes" id="UP000515152">
    <property type="component" value="Chromosome 5"/>
</dbReference>
<dbReference type="KEGG" id="char:105895892"/>
<evidence type="ECO:0000256" key="3">
    <source>
        <dbReference type="ARBA" id="ARBA00022927"/>
    </source>
</evidence>
<sequence length="924" mass="104568">MATPTWSQRISAFLLSPSQFLSSITSDSFLAELLHELRDDKASDNTKVLLLSPFLDHPTILCPTVLAGEETTLELMSVLAQTPQKAVSLKCSLMLAISTVLICTTCMERQPKVAEDYLDQLFQTIEDTNDHRGGLSLQPIRATACECLREIEISYPGLLSQRLETLYQLKQQEITVVHQAYSSLYTLALKNAVFQLCQKEKVADADIKTLLCANEGFGWKAISKPLPPIIVSQMEEIPQVRTGVDCRELKSIVSSLLEESYLLTPISQAALFRELIDVVSMVPALSPALFKSQLLRLFGTAQVELVHAILMMKSAFTDSLFSTDDENFFLKRLVCMAQHPLLSVPEKLFYIDCISHFPENRPLSSQGDESLPVLVTPHLTVSLLPTVFNDSSTMLSRLKLMCMVYLEADEGEESKGLTYLFDHLMALLKIVDNHGRREMVVTSFRAVFIFLTYFSQIVKLTEVLIEKLSELYSRHCRLAPNLINLCDRIQDHLEDSVWPVELLKTLQRLVVEMPPSQLTLQNFSWHLKILKRAAMEKEIPQRSSIHFLLNALYHSSLCERGGWQVGNAILAVCRNLLLHPCVNQASVSIELADLLHQMTGHYDDTDIRDHARFYYTLLTNLSLEKLSGVLVQSQDGGQTKVRSLSAIMSETDGLSSHLAIHPTSGPILQLVRLQQVWSPPAASYTEDTTTEGHVLQHYRCQFSDSEFASEVTLKYKLAYLGETEPLFDKLFSICMSFDLKDSNYEDICDICVPCLFRDRKPPEVCLKLKPKQPYPTCFKVSAVISTEDGLTWRTQLPDVKVSFPDIFLPMPVPMGSSSSYKEEVFDRLWEDICATEADRSAISLFCFEVKENSLQEMNKQNFRNFLISEPSDIGECKVLFFLPPQFHVLFRINLTEDAVKIDIGTDNWELLPYINSYLLKITKT</sequence>
<proteinExistence type="predicted"/>
<dbReference type="GO" id="GO:0016197">
    <property type="term" value="P:endosomal transport"/>
    <property type="evidence" value="ECO:0007669"/>
    <property type="project" value="InterPro"/>
</dbReference>
<evidence type="ECO:0000256" key="2">
    <source>
        <dbReference type="ARBA" id="ARBA00022448"/>
    </source>
</evidence>
<dbReference type="GO" id="GO:0015031">
    <property type="term" value="P:protein transport"/>
    <property type="evidence" value="ECO:0007669"/>
    <property type="project" value="UniProtKB-KW"/>
</dbReference>
<dbReference type="OrthoDB" id="646197at2759"/>
<dbReference type="GO" id="GO:0005765">
    <property type="term" value="C:lysosomal membrane"/>
    <property type="evidence" value="ECO:0007669"/>
    <property type="project" value="TreeGrafter"/>
</dbReference>
<keyword evidence="2" id="KW-0813">Transport</keyword>
<evidence type="ECO:0000313" key="9">
    <source>
        <dbReference type="Proteomes" id="UP000515152"/>
    </source>
</evidence>
<dbReference type="AlphaFoldDB" id="A0A6P3VQ36"/>
<evidence type="ECO:0000256" key="1">
    <source>
        <dbReference type="ARBA" id="ARBA00018167"/>
    </source>
</evidence>
<keyword evidence="9" id="KW-1185">Reference proteome</keyword>
<organism evidence="9 10">
    <name type="scientific">Clupea harengus</name>
    <name type="common">Atlantic herring</name>
    <dbReference type="NCBI Taxonomy" id="7950"/>
    <lineage>
        <taxon>Eukaryota</taxon>
        <taxon>Metazoa</taxon>
        <taxon>Chordata</taxon>
        <taxon>Craniata</taxon>
        <taxon>Vertebrata</taxon>
        <taxon>Euteleostomi</taxon>
        <taxon>Actinopterygii</taxon>
        <taxon>Neopterygii</taxon>
        <taxon>Teleostei</taxon>
        <taxon>Clupei</taxon>
        <taxon>Clupeiformes</taxon>
        <taxon>Clupeoidei</taxon>
        <taxon>Clupeidae</taxon>
        <taxon>Clupea</taxon>
    </lineage>
</organism>
<dbReference type="Pfam" id="PF21588">
    <property type="entry name" value="AP5B1_middle"/>
    <property type="match status" value="1"/>
</dbReference>
<dbReference type="InterPro" id="IPR048980">
    <property type="entry name" value="AP5B1_barrel"/>
</dbReference>
<evidence type="ECO:0000259" key="7">
    <source>
        <dbReference type="Pfam" id="PF21589"/>
    </source>
</evidence>
<evidence type="ECO:0000259" key="8">
    <source>
        <dbReference type="Pfam" id="PF21590"/>
    </source>
</evidence>
<gene>
    <name evidence="10" type="primary">ap5b1</name>
</gene>
<dbReference type="GeneID" id="105895892"/>
<dbReference type="PANTHER" id="PTHR34033">
    <property type="entry name" value="AP-5 COMPLEX SUBUNIT BETA-1"/>
    <property type="match status" value="1"/>
</dbReference>
<dbReference type="InterPro" id="IPR016024">
    <property type="entry name" value="ARM-type_fold"/>
</dbReference>
<accession>A0A6P3VQ36</accession>
<dbReference type="InterPro" id="IPR038741">
    <property type="entry name" value="AP5B1"/>
</dbReference>
<dbReference type="GO" id="GO:0030119">
    <property type="term" value="C:AP-type membrane coat adaptor complex"/>
    <property type="evidence" value="ECO:0007669"/>
    <property type="project" value="TreeGrafter"/>
</dbReference>
<dbReference type="RefSeq" id="XP_012678037.1">
    <property type="nucleotide sequence ID" value="XM_012822583.3"/>
</dbReference>
<feature type="domain" description="AP5B1 middle" evidence="6">
    <location>
        <begin position="245"/>
        <end position="626"/>
    </location>
</feature>
<evidence type="ECO:0000259" key="5">
    <source>
        <dbReference type="Pfam" id="PF21587"/>
    </source>
</evidence>
<evidence type="ECO:0000313" key="10">
    <source>
        <dbReference type="RefSeq" id="XP_012678037.1"/>
    </source>
</evidence>
<dbReference type="Pfam" id="PF21589">
    <property type="entry name" value="AP5B1_barrel"/>
    <property type="match status" value="1"/>
</dbReference>
<evidence type="ECO:0000259" key="6">
    <source>
        <dbReference type="Pfam" id="PF21588"/>
    </source>
</evidence>